<evidence type="ECO:0000313" key="5">
    <source>
        <dbReference type="EMBL" id="MDY0874360.1"/>
    </source>
</evidence>
<dbReference type="Proteomes" id="UP001271769">
    <property type="component" value="Unassembled WGS sequence"/>
</dbReference>
<dbReference type="CDD" id="cd06312">
    <property type="entry name" value="PBP1_ABC_sugar_binding-like"/>
    <property type="match status" value="1"/>
</dbReference>
<organism evidence="5 6">
    <name type="scientific">Dongia rigui</name>
    <dbReference type="NCBI Taxonomy" id="940149"/>
    <lineage>
        <taxon>Bacteria</taxon>
        <taxon>Pseudomonadati</taxon>
        <taxon>Pseudomonadota</taxon>
        <taxon>Alphaproteobacteria</taxon>
        <taxon>Rhodospirillales</taxon>
        <taxon>Dongiaceae</taxon>
        <taxon>Dongia</taxon>
    </lineage>
</organism>
<dbReference type="InterPro" id="IPR028082">
    <property type="entry name" value="Peripla_BP_I"/>
</dbReference>
<dbReference type="InterPro" id="IPR050555">
    <property type="entry name" value="Bact_Solute-Bind_Prot2"/>
</dbReference>
<dbReference type="RefSeq" id="WP_320502827.1">
    <property type="nucleotide sequence ID" value="NZ_JAXCLX010000004.1"/>
</dbReference>
<accession>A0ABU5E447</accession>
<dbReference type="PANTHER" id="PTHR30036:SF7">
    <property type="entry name" value="ABC TRANSPORTER PERIPLASMIC-BINDING PROTEIN YPHF"/>
    <property type="match status" value="1"/>
</dbReference>
<evidence type="ECO:0000259" key="4">
    <source>
        <dbReference type="Pfam" id="PF13407"/>
    </source>
</evidence>
<keyword evidence="3" id="KW-0732">Signal</keyword>
<sequence length="316" mass="33675">MSRVWLIKRLLAFLLLMPTAGLAQADAGMHVVFVTHGQPSDPYWTIIQNGMNDAAEKLGATVEYHAPPGFDIAQMNDLINEAIASRPDGLVVSIPDEKALEPAVKAATTAGIPVIIIDSGSPSLAKKLGALFFMGQSEFGAGIEAGHRARELNIKHAVCIDHEVGNVSLEARCHGFSSGLGANVPVLETTLRAGAVQRDLADYLTANPQTDFVLGLGTVVAESAIDVVQNLPADRRPQIAAFDISPKVLAAIADGRMTWTIDAQPYLMGYVPVVMFDLLKRYKLQPVVPDGLYATGPSFVEKADAIALQALMPGVR</sequence>
<feature type="signal peptide" evidence="3">
    <location>
        <begin position="1"/>
        <end position="25"/>
    </location>
</feature>
<dbReference type="Gene3D" id="3.40.50.2300">
    <property type="match status" value="2"/>
</dbReference>
<dbReference type="Pfam" id="PF13407">
    <property type="entry name" value="Peripla_BP_4"/>
    <property type="match status" value="1"/>
</dbReference>
<proteinExistence type="inferred from homology"/>
<evidence type="ECO:0000256" key="1">
    <source>
        <dbReference type="ARBA" id="ARBA00004418"/>
    </source>
</evidence>
<dbReference type="PANTHER" id="PTHR30036">
    <property type="entry name" value="D-XYLOSE-BINDING PERIPLASMIC PROTEIN"/>
    <property type="match status" value="1"/>
</dbReference>
<comment type="subcellular location">
    <subcellularLocation>
        <location evidence="1">Periplasm</location>
    </subcellularLocation>
</comment>
<reference evidence="5 6" key="1">
    <citation type="journal article" date="2013" name="Antonie Van Leeuwenhoek">
        <title>Dongia rigui sp. nov., isolated from freshwater of a large wetland in Korea.</title>
        <authorList>
            <person name="Baik K.S."/>
            <person name="Hwang Y.M."/>
            <person name="Choi J.S."/>
            <person name="Kwon J."/>
            <person name="Seong C.N."/>
        </authorList>
    </citation>
    <scope>NUCLEOTIDE SEQUENCE [LARGE SCALE GENOMIC DNA]</scope>
    <source>
        <strain evidence="5 6">04SU4-P</strain>
    </source>
</reference>
<feature type="domain" description="Periplasmic binding protein" evidence="4">
    <location>
        <begin position="32"/>
        <end position="276"/>
    </location>
</feature>
<gene>
    <name evidence="5" type="ORF">SMD31_20640</name>
</gene>
<evidence type="ECO:0000256" key="3">
    <source>
        <dbReference type="SAM" id="SignalP"/>
    </source>
</evidence>
<name>A0ABU5E447_9PROT</name>
<comment type="caution">
    <text evidence="5">The sequence shown here is derived from an EMBL/GenBank/DDBJ whole genome shotgun (WGS) entry which is preliminary data.</text>
</comment>
<protein>
    <submittedName>
        <fullName evidence="5">Sugar ABC transporter substrate-binding protein</fullName>
    </submittedName>
</protein>
<comment type="similarity">
    <text evidence="2">Belongs to the bacterial solute-binding protein 2 family.</text>
</comment>
<evidence type="ECO:0000256" key="2">
    <source>
        <dbReference type="ARBA" id="ARBA00007639"/>
    </source>
</evidence>
<feature type="chain" id="PRO_5047101847" evidence="3">
    <location>
        <begin position="26"/>
        <end position="316"/>
    </location>
</feature>
<dbReference type="EMBL" id="JAXCLX010000004">
    <property type="protein sequence ID" value="MDY0874360.1"/>
    <property type="molecule type" value="Genomic_DNA"/>
</dbReference>
<dbReference type="InterPro" id="IPR025997">
    <property type="entry name" value="SBP_2_dom"/>
</dbReference>
<dbReference type="SUPFAM" id="SSF53822">
    <property type="entry name" value="Periplasmic binding protein-like I"/>
    <property type="match status" value="1"/>
</dbReference>
<evidence type="ECO:0000313" key="6">
    <source>
        <dbReference type="Proteomes" id="UP001271769"/>
    </source>
</evidence>
<keyword evidence="6" id="KW-1185">Reference proteome</keyword>